<feature type="domain" description="T-SNARE coiled-coil homology" evidence="15">
    <location>
        <begin position="527"/>
        <end position="589"/>
    </location>
</feature>
<feature type="region of interest" description="Disordered" evidence="13">
    <location>
        <begin position="115"/>
        <end position="138"/>
    </location>
</feature>
<evidence type="ECO:0000256" key="5">
    <source>
        <dbReference type="ARBA" id="ARBA00022692"/>
    </source>
</evidence>
<dbReference type="Gramene" id="KOM58676">
    <property type="protein sequence ID" value="KOM58676"/>
    <property type="gene ID" value="LR48_Vigan11g171000"/>
</dbReference>
<dbReference type="SMART" id="SM00503">
    <property type="entry name" value="SynN"/>
    <property type="match status" value="1"/>
</dbReference>
<dbReference type="Proteomes" id="UP000053144">
    <property type="component" value="Chromosome 11"/>
</dbReference>
<dbReference type="GO" id="GO:0016020">
    <property type="term" value="C:membrane"/>
    <property type="evidence" value="ECO:0007669"/>
    <property type="project" value="UniProtKB-SubCell"/>
</dbReference>
<dbReference type="AlphaFoldDB" id="A0A0L9VUB1"/>
<dbReference type="GO" id="GO:0016192">
    <property type="term" value="P:vesicle-mediated transport"/>
    <property type="evidence" value="ECO:0007669"/>
    <property type="project" value="InterPro"/>
</dbReference>
<dbReference type="CDD" id="cd00179">
    <property type="entry name" value="SynN"/>
    <property type="match status" value="1"/>
</dbReference>
<dbReference type="InterPro" id="IPR024326">
    <property type="entry name" value="RRP7_C"/>
</dbReference>
<evidence type="ECO:0000256" key="13">
    <source>
        <dbReference type="SAM" id="MobiDB-lite"/>
    </source>
</evidence>
<organism evidence="16 17">
    <name type="scientific">Phaseolus angularis</name>
    <name type="common">Azuki bean</name>
    <name type="synonym">Vigna angularis</name>
    <dbReference type="NCBI Taxonomy" id="3914"/>
    <lineage>
        <taxon>Eukaryota</taxon>
        <taxon>Viridiplantae</taxon>
        <taxon>Streptophyta</taxon>
        <taxon>Embryophyta</taxon>
        <taxon>Tracheophyta</taxon>
        <taxon>Spermatophyta</taxon>
        <taxon>Magnoliopsida</taxon>
        <taxon>eudicotyledons</taxon>
        <taxon>Gunneridae</taxon>
        <taxon>Pentapetalae</taxon>
        <taxon>rosids</taxon>
        <taxon>fabids</taxon>
        <taxon>Fabales</taxon>
        <taxon>Fabaceae</taxon>
        <taxon>Papilionoideae</taxon>
        <taxon>50 kb inversion clade</taxon>
        <taxon>NPAAA clade</taxon>
        <taxon>indigoferoid/millettioid clade</taxon>
        <taxon>Phaseoleae</taxon>
        <taxon>Vigna</taxon>
    </lineage>
</organism>
<dbReference type="PROSITE" id="PS50192">
    <property type="entry name" value="T_SNARE"/>
    <property type="match status" value="1"/>
</dbReference>
<dbReference type="Pfam" id="PF12923">
    <property type="entry name" value="RRP7"/>
    <property type="match status" value="1"/>
</dbReference>
<dbReference type="InterPro" id="IPR040446">
    <property type="entry name" value="RRP7"/>
</dbReference>
<dbReference type="STRING" id="3914.A0A0L9VUB1"/>
<feature type="coiled-coil region" evidence="12">
    <location>
        <begin position="364"/>
        <end position="394"/>
    </location>
</feature>
<dbReference type="EMBL" id="CM003381">
    <property type="protein sequence ID" value="KOM58676.1"/>
    <property type="molecule type" value="Genomic_DNA"/>
</dbReference>
<feature type="compositionally biased region" description="Basic residues" evidence="13">
    <location>
        <begin position="54"/>
        <end position="71"/>
    </location>
</feature>
<evidence type="ECO:0000313" key="17">
    <source>
        <dbReference type="Proteomes" id="UP000053144"/>
    </source>
</evidence>
<dbReference type="PANTHER" id="PTHR13191">
    <property type="entry name" value="RIBOSOMAL RNA PROCESSING PROTEIN 7-RELATED"/>
    <property type="match status" value="1"/>
</dbReference>
<dbReference type="InterPro" id="IPR010989">
    <property type="entry name" value="SNARE"/>
</dbReference>
<evidence type="ECO:0000256" key="8">
    <source>
        <dbReference type="ARBA" id="ARBA00022990"/>
    </source>
</evidence>
<comment type="similarity">
    <text evidence="3">Belongs to the syntaxin family.</text>
</comment>
<evidence type="ECO:0000256" key="1">
    <source>
        <dbReference type="ARBA" id="ARBA00004211"/>
    </source>
</evidence>
<evidence type="ECO:0000259" key="15">
    <source>
        <dbReference type="PROSITE" id="PS50192"/>
    </source>
</evidence>
<keyword evidence="4" id="KW-0813">Transport</keyword>
<feature type="compositionally biased region" description="Acidic residues" evidence="13">
    <location>
        <begin position="76"/>
        <end position="86"/>
    </location>
</feature>
<dbReference type="Gene3D" id="1.20.58.70">
    <property type="match status" value="1"/>
</dbReference>
<keyword evidence="6" id="KW-0653">Protein transport</keyword>
<evidence type="ECO:0000256" key="3">
    <source>
        <dbReference type="ARBA" id="ARBA00009063"/>
    </source>
</evidence>
<evidence type="ECO:0000313" key="16">
    <source>
        <dbReference type="EMBL" id="KOM58676.1"/>
    </source>
</evidence>
<dbReference type="Gene3D" id="1.20.5.110">
    <property type="match status" value="1"/>
</dbReference>
<comment type="subunit">
    <text evidence="11">Part of the t-SNARE complex.</text>
</comment>
<evidence type="ECO:0000256" key="11">
    <source>
        <dbReference type="ARBA" id="ARBA00061857"/>
    </source>
</evidence>
<dbReference type="CDD" id="cd15848">
    <property type="entry name" value="SNARE_syntaxin1-like"/>
    <property type="match status" value="1"/>
</dbReference>
<dbReference type="PANTHER" id="PTHR13191:SF0">
    <property type="entry name" value="RIBOSOMAL RNA-PROCESSING PROTEIN 7 HOMOLOG A-RELATED"/>
    <property type="match status" value="1"/>
</dbReference>
<feature type="transmembrane region" description="Helical" evidence="14">
    <location>
        <begin position="599"/>
        <end position="619"/>
    </location>
</feature>
<feature type="compositionally biased region" description="Basic residues" evidence="13">
    <location>
        <begin position="1"/>
        <end position="21"/>
    </location>
</feature>
<dbReference type="Pfam" id="PF00804">
    <property type="entry name" value="Syntaxin"/>
    <property type="match status" value="1"/>
</dbReference>
<dbReference type="GO" id="GO:0006364">
    <property type="term" value="P:rRNA processing"/>
    <property type="evidence" value="ECO:0007669"/>
    <property type="project" value="TreeGrafter"/>
</dbReference>
<keyword evidence="8" id="KW-0007">Acetylation</keyword>
<dbReference type="InterPro" id="IPR006011">
    <property type="entry name" value="Syntaxin_N"/>
</dbReference>
<keyword evidence="9 12" id="KW-0175">Coiled coil</keyword>
<dbReference type="SUPFAM" id="SSF47661">
    <property type="entry name" value="t-snare proteins"/>
    <property type="match status" value="1"/>
</dbReference>
<keyword evidence="10 14" id="KW-0472">Membrane</keyword>
<dbReference type="SMART" id="SM00397">
    <property type="entry name" value="t_SNARE"/>
    <property type="match status" value="1"/>
</dbReference>
<evidence type="ECO:0000256" key="12">
    <source>
        <dbReference type="SAM" id="Coils"/>
    </source>
</evidence>
<evidence type="ECO:0000256" key="9">
    <source>
        <dbReference type="ARBA" id="ARBA00023054"/>
    </source>
</evidence>
<dbReference type="GO" id="GO:0032545">
    <property type="term" value="C:CURI complex"/>
    <property type="evidence" value="ECO:0007669"/>
    <property type="project" value="TreeGrafter"/>
</dbReference>
<dbReference type="GO" id="GO:0034456">
    <property type="term" value="C:UTP-C complex"/>
    <property type="evidence" value="ECO:0007669"/>
    <property type="project" value="TreeGrafter"/>
</dbReference>
<dbReference type="InterPro" id="IPR000727">
    <property type="entry name" value="T_SNARE_dom"/>
</dbReference>
<name>A0A0L9VUB1_PHAAN</name>
<dbReference type="Pfam" id="PF05739">
    <property type="entry name" value="SNARE"/>
    <property type="match status" value="1"/>
</dbReference>
<protein>
    <recommendedName>
        <fullName evidence="15">t-SNARE coiled-coil homology domain-containing protein</fullName>
    </recommendedName>
</protein>
<dbReference type="GO" id="GO:0015031">
    <property type="term" value="P:protein transport"/>
    <property type="evidence" value="ECO:0007669"/>
    <property type="project" value="UniProtKB-KW"/>
</dbReference>
<evidence type="ECO:0000256" key="6">
    <source>
        <dbReference type="ARBA" id="ARBA00022927"/>
    </source>
</evidence>
<comment type="subcellular location">
    <subcellularLocation>
        <location evidence="1">Membrane</location>
        <topology evidence="1">Single-pass type IV membrane protein</topology>
    </subcellularLocation>
</comment>
<feature type="region of interest" description="Disordered" evidence="13">
    <location>
        <begin position="1"/>
        <end position="26"/>
    </location>
</feature>
<feature type="region of interest" description="Disordered" evidence="13">
    <location>
        <begin position="329"/>
        <end position="354"/>
    </location>
</feature>
<evidence type="ECO:0000256" key="14">
    <source>
        <dbReference type="SAM" id="Phobius"/>
    </source>
</evidence>
<keyword evidence="5 14" id="KW-0812">Transmembrane</keyword>
<comment type="similarity">
    <text evidence="2">Belongs to the RRP7 family.</text>
</comment>
<reference evidence="17" key="1">
    <citation type="journal article" date="2015" name="Proc. Natl. Acad. Sci. U.S.A.">
        <title>Genome sequencing of adzuki bean (Vigna angularis) provides insight into high starch and low fat accumulation and domestication.</title>
        <authorList>
            <person name="Yang K."/>
            <person name="Tian Z."/>
            <person name="Chen C."/>
            <person name="Luo L."/>
            <person name="Zhao B."/>
            <person name="Wang Z."/>
            <person name="Yu L."/>
            <person name="Li Y."/>
            <person name="Sun Y."/>
            <person name="Li W."/>
            <person name="Chen Y."/>
            <person name="Li Y."/>
            <person name="Zhang Y."/>
            <person name="Ai D."/>
            <person name="Zhao J."/>
            <person name="Shang C."/>
            <person name="Ma Y."/>
            <person name="Wu B."/>
            <person name="Wang M."/>
            <person name="Gao L."/>
            <person name="Sun D."/>
            <person name="Zhang P."/>
            <person name="Guo F."/>
            <person name="Wang W."/>
            <person name="Li Y."/>
            <person name="Wang J."/>
            <person name="Varshney R.K."/>
            <person name="Wang J."/>
            <person name="Ling H.Q."/>
            <person name="Wan P."/>
        </authorList>
    </citation>
    <scope>NUCLEOTIDE SEQUENCE</scope>
    <source>
        <strain evidence="17">cv. Jingnong 6</strain>
    </source>
</reference>
<dbReference type="FunFam" id="1.20.5.110:FF:000008">
    <property type="entry name" value="Syntaxin 132"/>
    <property type="match status" value="1"/>
</dbReference>
<evidence type="ECO:0000256" key="4">
    <source>
        <dbReference type="ARBA" id="ARBA00022448"/>
    </source>
</evidence>
<feature type="compositionally biased region" description="Basic and acidic residues" evidence="13">
    <location>
        <begin position="124"/>
        <end position="138"/>
    </location>
</feature>
<feature type="region of interest" description="Disordered" evidence="13">
    <location>
        <begin position="44"/>
        <end position="90"/>
    </location>
</feature>
<dbReference type="GO" id="GO:0000028">
    <property type="term" value="P:ribosomal small subunit assembly"/>
    <property type="evidence" value="ECO:0007669"/>
    <property type="project" value="TreeGrafter"/>
</dbReference>
<dbReference type="FunFam" id="1.20.58.70:FF:000013">
    <property type="entry name" value="Syntaxin 132"/>
    <property type="match status" value="1"/>
</dbReference>
<evidence type="ECO:0000256" key="7">
    <source>
        <dbReference type="ARBA" id="ARBA00022989"/>
    </source>
</evidence>
<sequence>MKVKKAKRDLHTGEKKKKRNREQKDEVEIQATVEDVEVDNEIHVSDTKKEKASINRKRKNNDKSLVRKRKPKGEEVDLEEQSDEAVDNCHSSAEEIQDFGGDRYLNTGALITPCSSKKEKKKTKKDDRNSQDKGEGYNKHKEVYTISSVDDDCSKGMKKWIMEYHQSRPGLEVLQHQIDDFIIAHEEKLEEERKEKEALAAEGGWTVVVHHKGRKKTTDSETGIAVGSVAQAAVENKMTKKKRKEVGLDFYRFQKREAQRNAYAFMLLSNWARAFVGLDKSIFQDSNVVAIVKKEDNAFRTFRNLPVLVVEEMVLHSLGQSRLLKDSFVGEAGNGQPSRESDIEMGHAPRSNSDMGMEAFNKQIHEVDKQIDKLAVLLQKLKEANEESKAVTKASAMKGIKKRMEKDIDEVGKIAHGVKTKIEAINKDNLSNRQKPGCEKGTGIDRARMNMTNSLTKKFKDLMTEFQTLRQRIQDEYREVVERRVITVTGTRPDDETIDHLIETGNSEQIFQRAILEAGRGQVVNTVEEIQERHDAVKEIEKKLLDLHQIYLDMAVLVDAQGEILDNIESQVNNAVDHVQRGTTALQNAKKLQKNSRKWMCIAIIILLIIVAIIVVGVLKPWKSS</sequence>
<accession>A0A0L9VUB1</accession>
<evidence type="ECO:0000256" key="10">
    <source>
        <dbReference type="ARBA" id="ARBA00023136"/>
    </source>
</evidence>
<keyword evidence="7 14" id="KW-1133">Transmembrane helix</keyword>
<feature type="compositionally biased region" description="Basic and acidic residues" evidence="13">
    <location>
        <begin position="44"/>
        <end position="53"/>
    </location>
</feature>
<evidence type="ECO:0000256" key="2">
    <source>
        <dbReference type="ARBA" id="ARBA00006110"/>
    </source>
</evidence>
<gene>
    <name evidence="16" type="ORF">LR48_Vigan11g171000</name>
</gene>
<proteinExistence type="inferred from homology"/>